<dbReference type="Proteomes" id="UP001305414">
    <property type="component" value="Unassembled WGS sequence"/>
</dbReference>
<name>A0AAN7UV49_9PEZI</name>
<evidence type="ECO:0000313" key="1">
    <source>
        <dbReference type="EMBL" id="KAK5635848.1"/>
    </source>
</evidence>
<sequence length="127" mass="14894">MPRPIGPTEVRDESPFMWELGRLNDEAGQLMVSSSAKLTGTGQKLRVQDLEEQVYELADLLVDYGLQRYHRYQRLGTIIDVENMCILRIGAGYEIFRERVKQWFGYDLIPDYNKGMNWAWNLMLFTI</sequence>
<protein>
    <submittedName>
        <fullName evidence="1">Uncharacterized protein</fullName>
    </submittedName>
</protein>
<evidence type="ECO:0000313" key="2">
    <source>
        <dbReference type="Proteomes" id="UP001305414"/>
    </source>
</evidence>
<accession>A0AAN7UV49</accession>
<keyword evidence="2" id="KW-1185">Reference proteome</keyword>
<dbReference type="EMBL" id="JAWHQM010000058">
    <property type="protein sequence ID" value="KAK5635848.1"/>
    <property type="molecule type" value="Genomic_DNA"/>
</dbReference>
<organism evidence="1 2">
    <name type="scientific">Xylaria bambusicola</name>
    <dbReference type="NCBI Taxonomy" id="326684"/>
    <lineage>
        <taxon>Eukaryota</taxon>
        <taxon>Fungi</taxon>
        <taxon>Dikarya</taxon>
        <taxon>Ascomycota</taxon>
        <taxon>Pezizomycotina</taxon>
        <taxon>Sordariomycetes</taxon>
        <taxon>Xylariomycetidae</taxon>
        <taxon>Xylariales</taxon>
        <taxon>Xylariaceae</taxon>
        <taxon>Xylaria</taxon>
    </lineage>
</organism>
<gene>
    <name evidence="1" type="ORF">RRF57_011560</name>
</gene>
<comment type="caution">
    <text evidence="1">The sequence shown here is derived from an EMBL/GenBank/DDBJ whole genome shotgun (WGS) entry which is preliminary data.</text>
</comment>
<dbReference type="AlphaFoldDB" id="A0AAN7UV49"/>
<proteinExistence type="predicted"/>
<reference evidence="1 2" key="1">
    <citation type="submission" date="2023-10" db="EMBL/GenBank/DDBJ databases">
        <title>Draft genome sequence of Xylaria bambusicola isolate GMP-LS, the root and basal stem rot pathogen of sugarcane in Indonesia.</title>
        <authorList>
            <person name="Selvaraj P."/>
            <person name="Muralishankar V."/>
            <person name="Muruganantham S."/>
            <person name="Sp S."/>
            <person name="Haryani S."/>
            <person name="Lau K.J.X."/>
            <person name="Naqvi N.I."/>
        </authorList>
    </citation>
    <scope>NUCLEOTIDE SEQUENCE [LARGE SCALE GENOMIC DNA]</scope>
    <source>
        <strain evidence="1">GMP-LS</strain>
    </source>
</reference>